<dbReference type="EMBL" id="GGYP01000919">
    <property type="protein sequence ID" value="MDE45690.1"/>
    <property type="molecule type" value="Transcribed_RNA"/>
</dbReference>
<keyword evidence="2" id="KW-0648">Protein biosynthesis</keyword>
<dbReference type="InterPro" id="IPR019770">
    <property type="entry name" value="TIF_eIF_4E_CS"/>
</dbReference>
<proteinExistence type="inferred from homology"/>
<protein>
    <recommendedName>
        <fullName evidence="1">eIF-4F 25 kDa subunit</fullName>
    </recommendedName>
</protein>
<dbReference type="InterPro" id="IPR023398">
    <property type="entry name" value="TIF_eIF4e-like"/>
</dbReference>
<keyword evidence="2 3" id="KW-0396">Initiation factor</keyword>
<evidence type="ECO:0000313" key="3">
    <source>
        <dbReference type="EMBL" id="MDE45690.1"/>
    </source>
</evidence>
<dbReference type="AlphaFoldDB" id="A0A6G1S6Y2"/>
<dbReference type="PROSITE" id="PS00813">
    <property type="entry name" value="IF4E"/>
    <property type="match status" value="1"/>
</dbReference>
<name>A0A6G1S6Y2_9ACAR</name>
<dbReference type="Gene3D" id="3.30.760.10">
    <property type="entry name" value="RNA Cap, Translation Initiation Factor Eif4e"/>
    <property type="match status" value="1"/>
</dbReference>
<organism evidence="3">
    <name type="scientific">Aceria tosichella</name>
    <name type="common">wheat curl mite</name>
    <dbReference type="NCBI Taxonomy" id="561515"/>
    <lineage>
        <taxon>Eukaryota</taxon>
        <taxon>Metazoa</taxon>
        <taxon>Ecdysozoa</taxon>
        <taxon>Arthropoda</taxon>
        <taxon>Chelicerata</taxon>
        <taxon>Arachnida</taxon>
        <taxon>Acari</taxon>
        <taxon>Acariformes</taxon>
        <taxon>Trombidiformes</taxon>
        <taxon>Prostigmata</taxon>
        <taxon>Eupodina</taxon>
        <taxon>Eriophyoidea</taxon>
        <taxon>Eriophyidae</taxon>
        <taxon>Eriophyinae</taxon>
        <taxon>Aceriini</taxon>
        <taxon>Aceria</taxon>
    </lineage>
</organism>
<sequence length="192" mass="22160">MSRQENRLQHAYSFWHSSRASGKPTPAQPYDQQLQQITSFETVEGFWRAYSHMIRPSDLQGHYDIHLFKSGIKPMWEDEANSSGGKWIVRLRKGLASRCWENLILAILGEQFMVNDEICGAVVSVRYQEDIISVWNRTASDSTATTRIRDTLKRVLNLPPNTIIEYKVHADSLRYSGANSFQTYKSNDVFVR</sequence>
<dbReference type="GO" id="GO:0016281">
    <property type="term" value="C:eukaryotic translation initiation factor 4F complex"/>
    <property type="evidence" value="ECO:0007669"/>
    <property type="project" value="TreeGrafter"/>
</dbReference>
<dbReference type="SUPFAM" id="SSF55418">
    <property type="entry name" value="eIF4e-like"/>
    <property type="match status" value="1"/>
</dbReference>
<dbReference type="FunFam" id="3.30.760.10:FF:000043">
    <property type="entry name" value="Predicted protein"/>
    <property type="match status" value="1"/>
</dbReference>
<dbReference type="PANTHER" id="PTHR11960:SF18">
    <property type="entry name" value="EUKARYOTIC TRANSLATION INITIATION FACTOR 4E HOMOLOGOUS PROTEIN, ISOFORM B"/>
    <property type="match status" value="1"/>
</dbReference>
<keyword evidence="2" id="KW-0694">RNA-binding</keyword>
<accession>A0A6G1S6Y2</accession>
<evidence type="ECO:0000256" key="1">
    <source>
        <dbReference type="ARBA" id="ARBA00032656"/>
    </source>
</evidence>
<comment type="similarity">
    <text evidence="2">Belongs to the eukaryotic initiation factor 4E family.</text>
</comment>
<evidence type="ECO:0000256" key="2">
    <source>
        <dbReference type="RuleBase" id="RU004374"/>
    </source>
</evidence>
<dbReference type="GO" id="GO:0000340">
    <property type="term" value="F:RNA 7-methylguanosine cap binding"/>
    <property type="evidence" value="ECO:0007669"/>
    <property type="project" value="UniProtKB-ARBA"/>
</dbReference>
<dbReference type="GO" id="GO:0003743">
    <property type="term" value="F:translation initiation factor activity"/>
    <property type="evidence" value="ECO:0007669"/>
    <property type="project" value="UniProtKB-KW"/>
</dbReference>
<dbReference type="Pfam" id="PF01652">
    <property type="entry name" value="IF4E"/>
    <property type="match status" value="1"/>
</dbReference>
<dbReference type="PANTHER" id="PTHR11960">
    <property type="entry name" value="EUKARYOTIC TRANSLATION INITIATION FACTOR 4E RELATED"/>
    <property type="match status" value="1"/>
</dbReference>
<gene>
    <name evidence="3" type="primary">EIF4E2</name>
    <name evidence="3" type="ORF">g.5704</name>
</gene>
<dbReference type="InterPro" id="IPR001040">
    <property type="entry name" value="TIF_eIF_4E"/>
</dbReference>
<reference evidence="3" key="1">
    <citation type="submission" date="2018-10" db="EMBL/GenBank/DDBJ databases">
        <title>Transcriptome assembly of Aceria tosichella (Wheat curl mite) Type 2.</title>
        <authorList>
            <person name="Scully E.D."/>
            <person name="Geib S.M."/>
            <person name="Palmer N.A."/>
            <person name="Gupta A.K."/>
            <person name="Sarath G."/>
            <person name="Tatineni S."/>
        </authorList>
    </citation>
    <scope>NUCLEOTIDE SEQUENCE</scope>
    <source>
        <strain evidence="3">LincolnNE</strain>
    </source>
</reference>